<feature type="transmembrane region" description="Helical" evidence="8">
    <location>
        <begin position="156"/>
        <end position="175"/>
    </location>
</feature>
<keyword evidence="6 8" id="KW-1133">Transmembrane helix</keyword>
<dbReference type="PIRSF" id="PIRSF006060">
    <property type="entry name" value="AA_transporter"/>
    <property type="match status" value="1"/>
</dbReference>
<comment type="subcellular location">
    <subcellularLocation>
        <location evidence="1">Cell inner membrane</location>
        <topology evidence="1">Multi-pass membrane protein</topology>
    </subcellularLocation>
</comment>
<dbReference type="FunFam" id="1.20.1740.10:FF:000001">
    <property type="entry name" value="Amino acid permease"/>
    <property type="match status" value="1"/>
</dbReference>
<feature type="transmembrane region" description="Helical" evidence="8">
    <location>
        <begin position="429"/>
        <end position="447"/>
    </location>
</feature>
<feature type="transmembrane region" description="Helical" evidence="8">
    <location>
        <begin position="400"/>
        <end position="423"/>
    </location>
</feature>
<dbReference type="GO" id="GO:0006865">
    <property type="term" value="P:amino acid transport"/>
    <property type="evidence" value="ECO:0007669"/>
    <property type="project" value="UniProtKB-KW"/>
</dbReference>
<dbReference type="STRING" id="663321.REG_0830"/>
<dbReference type="HOGENOM" id="CLU_007946_9_3_6"/>
<proteinExistence type="predicted"/>
<feature type="transmembrane region" description="Helical" evidence="8">
    <location>
        <begin position="358"/>
        <end position="379"/>
    </location>
</feature>
<dbReference type="EMBL" id="GL379590">
    <property type="protein sequence ID" value="EFL92230.1"/>
    <property type="molecule type" value="Genomic_DNA"/>
</dbReference>
<feature type="domain" description="Amino acid permease/ SLC12A" evidence="9">
    <location>
        <begin position="17"/>
        <end position="453"/>
    </location>
</feature>
<dbReference type="RefSeq" id="WP_006704631.1">
    <property type="nucleotide sequence ID" value="NZ_CAWLGB010000002.1"/>
</dbReference>
<evidence type="ECO:0000256" key="4">
    <source>
        <dbReference type="ARBA" id="ARBA00022692"/>
    </source>
</evidence>
<dbReference type="eggNOG" id="COG1113">
    <property type="taxonomic scope" value="Bacteria"/>
</dbReference>
<evidence type="ECO:0000256" key="3">
    <source>
        <dbReference type="ARBA" id="ARBA00022475"/>
    </source>
</evidence>
<feature type="transmembrane region" description="Helical" evidence="8">
    <location>
        <begin position="280"/>
        <end position="300"/>
    </location>
</feature>
<feature type="transmembrane region" description="Helical" evidence="8">
    <location>
        <begin position="126"/>
        <end position="144"/>
    </location>
</feature>
<feature type="transmembrane region" description="Helical" evidence="8">
    <location>
        <begin position="332"/>
        <end position="352"/>
    </location>
</feature>
<organism evidence="10 11">
    <name type="scientific">Candidatus Regiella insecticola LSR1</name>
    <dbReference type="NCBI Taxonomy" id="663321"/>
    <lineage>
        <taxon>Bacteria</taxon>
        <taxon>Pseudomonadati</taxon>
        <taxon>Pseudomonadota</taxon>
        <taxon>Gammaproteobacteria</taxon>
        <taxon>Enterobacterales</taxon>
        <taxon>Enterobacteriaceae</taxon>
        <taxon>aphid secondary symbionts</taxon>
        <taxon>Candidatus Regiella</taxon>
    </lineage>
</organism>
<accession>E0WS96</accession>
<dbReference type="GO" id="GO:0055085">
    <property type="term" value="P:transmembrane transport"/>
    <property type="evidence" value="ECO:0007669"/>
    <property type="project" value="InterPro"/>
</dbReference>
<dbReference type="Gene3D" id="1.20.1740.10">
    <property type="entry name" value="Amino acid/polyamine transporter I"/>
    <property type="match status" value="1"/>
</dbReference>
<dbReference type="InterPro" id="IPR004840">
    <property type="entry name" value="Amino_acid_permease_CS"/>
</dbReference>
<evidence type="ECO:0000313" key="10">
    <source>
        <dbReference type="EMBL" id="EFL92230.1"/>
    </source>
</evidence>
<name>E0WS96_9ENTR</name>
<evidence type="ECO:0000259" key="9">
    <source>
        <dbReference type="Pfam" id="PF00324"/>
    </source>
</evidence>
<evidence type="ECO:0000256" key="6">
    <source>
        <dbReference type="ARBA" id="ARBA00022989"/>
    </source>
</evidence>
<dbReference type="Proteomes" id="UP000005726">
    <property type="component" value="Unassembled WGS sequence"/>
</dbReference>
<keyword evidence="4 8" id="KW-0812">Transmembrane</keyword>
<evidence type="ECO:0000256" key="7">
    <source>
        <dbReference type="ARBA" id="ARBA00023136"/>
    </source>
</evidence>
<feature type="transmembrane region" description="Helical" evidence="8">
    <location>
        <begin position="195"/>
        <end position="220"/>
    </location>
</feature>
<feature type="transmembrane region" description="Helical" evidence="8">
    <location>
        <begin position="42"/>
        <end position="61"/>
    </location>
</feature>
<keyword evidence="3" id="KW-1003">Cell membrane</keyword>
<dbReference type="Pfam" id="PF00324">
    <property type="entry name" value="AA_permease"/>
    <property type="match status" value="1"/>
</dbReference>
<evidence type="ECO:0000256" key="1">
    <source>
        <dbReference type="ARBA" id="ARBA00004429"/>
    </source>
</evidence>
<evidence type="ECO:0000256" key="5">
    <source>
        <dbReference type="ARBA" id="ARBA00022970"/>
    </source>
</evidence>
<evidence type="ECO:0000256" key="2">
    <source>
        <dbReference type="ARBA" id="ARBA00022448"/>
    </source>
</evidence>
<feature type="transmembrane region" description="Helical" evidence="8">
    <location>
        <begin position="20"/>
        <end position="36"/>
    </location>
</feature>
<dbReference type="AlphaFoldDB" id="E0WS96"/>
<protein>
    <submittedName>
        <fullName evidence="10">Putative proline-specific permease</fullName>
    </submittedName>
</protein>
<feature type="transmembrane region" description="Helical" evidence="8">
    <location>
        <begin position="241"/>
        <end position="260"/>
    </location>
</feature>
<keyword evidence="11" id="KW-1185">Reference proteome</keyword>
<sequence length="457" mass="50232">MEHPIKNKLKRGLTARHIRFMALGSAIGTGLFYGSADAIKMAGPSVLLAYLIGGVVAFIIMRALGEMSVNNPQASSFSRYAQDYLGPMVGYITGWTYCFEILIVAIADVTAFGIYMGVWFPEVPHWIWVLSVVLIIGAINIMSVKVFGELEFWFSFFKVATIIVMILAGIGIIFWGIGNGGQPTGIHNLWTQGGFFSHGIIGMLLSLQMVMFAYGGIEIIGITAGEAVDPKKSIPKAINSVPWRILVFYVGTLFVIMSIYPWHQVGTHGSPFVLTFQHLGITIAASILNFVVITASISAVNSDVFGVGRMLHGMAEQGNAPKVCTAISKRGVPWVTVVTMMCAMLVAVYLNYLMPENVFLVIASLATFATVWVWIMILCSQIAFRRSLNQNQIKALDFPLRGGVFTSVVAIIFLLFIIGLIGYFPATRISLYVGFAWIALLVISYYLKIGYQRNKKR</sequence>
<evidence type="ECO:0000313" key="11">
    <source>
        <dbReference type="Proteomes" id="UP000005726"/>
    </source>
</evidence>
<keyword evidence="7 8" id="KW-0472">Membrane</keyword>
<dbReference type="NCBIfam" id="NF007876">
    <property type="entry name" value="PRK10580.1"/>
    <property type="match status" value="1"/>
</dbReference>
<keyword evidence="2" id="KW-0813">Transport</keyword>
<dbReference type="InterPro" id="IPR004841">
    <property type="entry name" value="AA-permease/SLC12A_dom"/>
</dbReference>
<dbReference type="PANTHER" id="PTHR43495:SF6">
    <property type="entry name" value="THREONINE_SERINE TRANSPORTER YBXG-RELATED"/>
    <property type="match status" value="1"/>
</dbReference>
<gene>
    <name evidence="10" type="primary">proY</name>
    <name evidence="10" type="ORF">REG_0830</name>
</gene>
<evidence type="ECO:0000256" key="8">
    <source>
        <dbReference type="SAM" id="Phobius"/>
    </source>
</evidence>
<dbReference type="PROSITE" id="PS00218">
    <property type="entry name" value="AMINO_ACID_PERMEASE_1"/>
    <property type="match status" value="1"/>
</dbReference>
<keyword evidence="5" id="KW-0029">Amino-acid transport</keyword>
<dbReference type="GO" id="GO:0005886">
    <property type="term" value="C:plasma membrane"/>
    <property type="evidence" value="ECO:0007669"/>
    <property type="project" value="UniProtKB-SubCell"/>
</dbReference>
<dbReference type="PANTHER" id="PTHR43495">
    <property type="entry name" value="GABA PERMEASE"/>
    <property type="match status" value="1"/>
</dbReference>
<reference evidence="10" key="1">
    <citation type="journal article" date="2009" name="Environ. Microbiol.">
        <title>Dynamics of genome evolution in facultative symbionts of aphids.</title>
        <authorList>
            <person name="Degnan P.H."/>
            <person name="Leonardo T.E."/>
            <person name="Cass B.N."/>
            <person name="Hurwitz B."/>
            <person name="Stern D."/>
            <person name="Gibbs R.A."/>
            <person name="Richards S."/>
            <person name="Moran N.A."/>
        </authorList>
    </citation>
    <scope>NUCLEOTIDE SEQUENCE [LARGE SCALE GENOMIC DNA]</scope>
    <source>
        <strain evidence="10">LSR1</strain>
    </source>
</reference>